<dbReference type="InterPro" id="IPR024083">
    <property type="entry name" value="Fumarase/histidase_N"/>
</dbReference>
<gene>
    <name evidence="6" type="ORF">OZ415_00715</name>
</gene>
<evidence type="ECO:0000259" key="4">
    <source>
        <dbReference type="Pfam" id="PF00206"/>
    </source>
</evidence>
<dbReference type="Pfam" id="PF10415">
    <property type="entry name" value="FumaraseC_C"/>
    <property type="match status" value="1"/>
</dbReference>
<dbReference type="InterPro" id="IPR000362">
    <property type="entry name" value="Fumarate_lyase_fam"/>
</dbReference>
<reference evidence="6" key="1">
    <citation type="submission" date="2022-12" db="EMBL/GenBank/DDBJ databases">
        <title>Whole genome sequence analysis of a duck derived balloon bacteium Aerococcus urinaeequi henan2020.</title>
        <authorList>
            <person name="Zhang H."/>
            <person name="Qiao H.X."/>
            <person name="Bian C.Z."/>
            <person name="Shu J.C."/>
        </authorList>
    </citation>
    <scope>NUCLEOTIDE SEQUENCE</scope>
    <source>
        <strain evidence="6">2020-HN-1</strain>
    </source>
</reference>
<dbReference type="GO" id="GO:0006108">
    <property type="term" value="P:malate metabolic process"/>
    <property type="evidence" value="ECO:0007669"/>
    <property type="project" value="TreeGrafter"/>
</dbReference>
<dbReference type="GO" id="GO:0004333">
    <property type="term" value="F:fumarate hydratase activity"/>
    <property type="evidence" value="ECO:0007669"/>
    <property type="project" value="UniProtKB-EC"/>
</dbReference>
<dbReference type="InterPro" id="IPR018951">
    <property type="entry name" value="Fumarase_C_C"/>
</dbReference>
<dbReference type="InterPro" id="IPR008948">
    <property type="entry name" value="L-Aspartase-like"/>
</dbReference>
<dbReference type="PANTHER" id="PTHR11444:SF1">
    <property type="entry name" value="FUMARATE HYDRATASE, MITOCHONDRIAL"/>
    <property type="match status" value="1"/>
</dbReference>
<evidence type="ECO:0000256" key="1">
    <source>
        <dbReference type="ARBA" id="ARBA00009084"/>
    </source>
</evidence>
<dbReference type="SUPFAM" id="SSF48557">
    <property type="entry name" value="L-aspartase-like"/>
    <property type="match status" value="1"/>
</dbReference>
<dbReference type="PRINTS" id="PR00145">
    <property type="entry name" value="ARGSUCLYASE"/>
</dbReference>
<dbReference type="PROSITE" id="PS00163">
    <property type="entry name" value="FUMARATE_LYASES"/>
    <property type="match status" value="1"/>
</dbReference>
<dbReference type="GO" id="GO:0006099">
    <property type="term" value="P:tricarboxylic acid cycle"/>
    <property type="evidence" value="ECO:0007669"/>
    <property type="project" value="InterPro"/>
</dbReference>
<dbReference type="Pfam" id="PF00206">
    <property type="entry name" value="Lyase_1"/>
    <property type="match status" value="1"/>
</dbReference>
<protein>
    <recommendedName>
        <fullName evidence="2">fumarate hydratase</fullName>
        <ecNumber evidence="2">4.2.1.2</ecNumber>
    </recommendedName>
</protein>
<feature type="domain" description="Fumarate lyase N-terminal" evidence="4">
    <location>
        <begin position="9"/>
        <end position="333"/>
    </location>
</feature>
<dbReference type="InterPro" id="IPR020557">
    <property type="entry name" value="Fumarate_lyase_CS"/>
</dbReference>
<sequence>MKKIEDIYGAIEIPDNVMWGVNTQRSLENFSIGYEKMPEVFIESMLHLKKVAAQANKIRFTLEEEKADAIIEACNLILNQDFMPYFPLSIWQTGSGTQTNMNVNEVVANIANQIAPSLKIHPNDDVNCGQSSNDVFPTSMHICSTLMLKRELLPALLKMEKTLLKLSEETKSIVKIGRTHLQDATPITFGQEVSGWSYMFTEGIKQLTAILPYFQTLSIGATAIGTGVNTYEQFSDDICHILNENLQETFIPSENLFHAISTKDAFVFGHGALNAIAANALKMANDIRWLASGPRCGLGEITLPVNEAGSSIMPGKVNPTQCEALTMVCVQVMANNSAIVIGSSQGNFQLNTFMPLIMHNTWQSIQLLSDALNSFHDRCLYGLKVNQRKMNHNLTTSLMTATYLNKKLGYDKTSEIVNEAYHTESNIKDIILKHNIMSSESFDDFFKYEEMIRPNKL</sequence>
<dbReference type="InterPro" id="IPR022761">
    <property type="entry name" value="Fumarate_lyase_N"/>
</dbReference>
<dbReference type="PRINTS" id="PR00149">
    <property type="entry name" value="FUMRATELYASE"/>
</dbReference>
<evidence type="ECO:0000256" key="2">
    <source>
        <dbReference type="ARBA" id="ARBA00012921"/>
    </source>
</evidence>
<dbReference type="EMBL" id="CP114063">
    <property type="protein sequence ID" value="WAT24665.1"/>
    <property type="molecule type" value="Genomic_DNA"/>
</dbReference>
<dbReference type="InterPro" id="IPR005677">
    <property type="entry name" value="Fum_hydII"/>
</dbReference>
<evidence type="ECO:0000313" key="6">
    <source>
        <dbReference type="EMBL" id="WAT24665.1"/>
    </source>
</evidence>
<proteinExistence type="inferred from homology"/>
<dbReference type="GO" id="GO:0006106">
    <property type="term" value="P:fumarate metabolic process"/>
    <property type="evidence" value="ECO:0007669"/>
    <property type="project" value="InterPro"/>
</dbReference>
<name>A0AA47GBG5_9LACT</name>
<dbReference type="Gene3D" id="1.10.40.30">
    <property type="entry name" value="Fumarase/aspartase (C-terminal domain)"/>
    <property type="match status" value="1"/>
</dbReference>
<dbReference type="Gene3D" id="1.10.275.10">
    <property type="entry name" value="Fumarase/aspartase (N-terminal domain)"/>
    <property type="match status" value="1"/>
</dbReference>
<feature type="domain" description="Fumarase C C-terminal" evidence="5">
    <location>
        <begin position="401"/>
        <end position="452"/>
    </location>
</feature>
<dbReference type="AlphaFoldDB" id="A0AA47GBG5"/>
<dbReference type="RefSeq" id="WP_269105068.1">
    <property type="nucleotide sequence ID" value="NZ_CP114063.1"/>
</dbReference>
<evidence type="ECO:0000313" key="7">
    <source>
        <dbReference type="Proteomes" id="UP001164714"/>
    </source>
</evidence>
<dbReference type="EC" id="4.2.1.2" evidence="2"/>
<comment type="similarity">
    <text evidence="1">Belongs to the class-II fumarase/aspartase family. Fumarase subfamily.</text>
</comment>
<accession>A0AA47GBG5</accession>
<dbReference type="FunFam" id="1.20.200.10:FF:000001">
    <property type="entry name" value="Fumarate hydratase, mitochondrial"/>
    <property type="match status" value="1"/>
</dbReference>
<dbReference type="Proteomes" id="UP001164714">
    <property type="component" value="Chromosome"/>
</dbReference>
<evidence type="ECO:0000256" key="3">
    <source>
        <dbReference type="ARBA" id="ARBA00023239"/>
    </source>
</evidence>
<dbReference type="Gene3D" id="1.20.200.10">
    <property type="entry name" value="Fumarase/aspartase (Central domain)"/>
    <property type="match status" value="1"/>
</dbReference>
<organism evidence="6 7">
    <name type="scientific">Aerococcus urinaeequi</name>
    <dbReference type="NCBI Taxonomy" id="51665"/>
    <lineage>
        <taxon>Bacteria</taxon>
        <taxon>Bacillati</taxon>
        <taxon>Bacillota</taxon>
        <taxon>Bacilli</taxon>
        <taxon>Lactobacillales</taxon>
        <taxon>Aerococcaceae</taxon>
        <taxon>Aerococcus</taxon>
    </lineage>
</organism>
<keyword evidence="3" id="KW-0456">Lyase</keyword>
<evidence type="ECO:0000259" key="5">
    <source>
        <dbReference type="Pfam" id="PF10415"/>
    </source>
</evidence>
<dbReference type="PANTHER" id="PTHR11444">
    <property type="entry name" value="ASPARTATEAMMONIA/ARGININOSUCCINATE/ADENYLOSUCCINATE LYASE"/>
    <property type="match status" value="1"/>
</dbReference>